<name>A0AAV8RGQ8_ENSVE</name>
<feature type="region of interest" description="Disordered" evidence="1">
    <location>
        <begin position="1"/>
        <end position="120"/>
    </location>
</feature>
<evidence type="ECO:0000313" key="2">
    <source>
        <dbReference type="EMBL" id="KAJ8501315.1"/>
    </source>
</evidence>
<dbReference type="Proteomes" id="UP001222027">
    <property type="component" value="Unassembled WGS sequence"/>
</dbReference>
<dbReference type="AlphaFoldDB" id="A0AAV8RGQ8"/>
<sequence>MDRHRGDRSGDRQGDRCGDGGRRTSSRWSSDNPTHQHHRYPRGGGASEGFSGGGGGGPGRCHPYRVPQDFPAAPPRTSGGEGFRSGCRGGGSFDPSMQMGGPRRGGFSGRGAPPTGSLMH</sequence>
<dbReference type="EMBL" id="JAQQAF010000003">
    <property type="protein sequence ID" value="KAJ8501315.1"/>
    <property type="molecule type" value="Genomic_DNA"/>
</dbReference>
<keyword evidence="3" id="KW-1185">Reference proteome</keyword>
<evidence type="ECO:0000256" key="1">
    <source>
        <dbReference type="SAM" id="MobiDB-lite"/>
    </source>
</evidence>
<protein>
    <submittedName>
        <fullName evidence="2">Uncharacterized protein</fullName>
    </submittedName>
</protein>
<feature type="compositionally biased region" description="Gly residues" evidence="1">
    <location>
        <begin position="79"/>
        <end position="92"/>
    </location>
</feature>
<feature type="compositionally biased region" description="Basic and acidic residues" evidence="1">
    <location>
        <begin position="1"/>
        <end position="22"/>
    </location>
</feature>
<reference evidence="2 3" key="1">
    <citation type="submission" date="2022-12" db="EMBL/GenBank/DDBJ databases">
        <title>Chromosome-scale assembly of the Ensete ventricosum genome.</title>
        <authorList>
            <person name="Dussert Y."/>
            <person name="Stocks J."/>
            <person name="Wendawek A."/>
            <person name="Woldeyes F."/>
            <person name="Nichols R.A."/>
            <person name="Borrell J.S."/>
        </authorList>
    </citation>
    <scope>NUCLEOTIDE SEQUENCE [LARGE SCALE GENOMIC DNA]</scope>
    <source>
        <strain evidence="3">cv. Maze</strain>
        <tissue evidence="2">Seeds</tissue>
    </source>
</reference>
<accession>A0AAV8RGQ8</accession>
<comment type="caution">
    <text evidence="2">The sequence shown here is derived from an EMBL/GenBank/DDBJ whole genome shotgun (WGS) entry which is preliminary data.</text>
</comment>
<evidence type="ECO:0000313" key="3">
    <source>
        <dbReference type="Proteomes" id="UP001222027"/>
    </source>
</evidence>
<gene>
    <name evidence="2" type="ORF">OPV22_011867</name>
</gene>
<organism evidence="2 3">
    <name type="scientific">Ensete ventricosum</name>
    <name type="common">Abyssinian banana</name>
    <name type="synonym">Musa ensete</name>
    <dbReference type="NCBI Taxonomy" id="4639"/>
    <lineage>
        <taxon>Eukaryota</taxon>
        <taxon>Viridiplantae</taxon>
        <taxon>Streptophyta</taxon>
        <taxon>Embryophyta</taxon>
        <taxon>Tracheophyta</taxon>
        <taxon>Spermatophyta</taxon>
        <taxon>Magnoliopsida</taxon>
        <taxon>Liliopsida</taxon>
        <taxon>Zingiberales</taxon>
        <taxon>Musaceae</taxon>
        <taxon>Ensete</taxon>
    </lineage>
</organism>
<proteinExistence type="predicted"/>
<feature type="compositionally biased region" description="Gly residues" evidence="1">
    <location>
        <begin position="42"/>
        <end position="59"/>
    </location>
</feature>